<feature type="transmembrane region" description="Helical" evidence="8">
    <location>
        <begin position="279"/>
        <end position="304"/>
    </location>
</feature>
<evidence type="ECO:0000313" key="11">
    <source>
        <dbReference type="EMBL" id="MET3750238.1"/>
    </source>
</evidence>
<dbReference type="InterPro" id="IPR050250">
    <property type="entry name" value="Macrolide_Exporter_MacB"/>
</dbReference>
<comment type="similarity">
    <text evidence="6">Belongs to the ABC-4 integral membrane protein family.</text>
</comment>
<evidence type="ECO:0000259" key="10">
    <source>
        <dbReference type="Pfam" id="PF12704"/>
    </source>
</evidence>
<keyword evidence="3 8" id="KW-0812">Transmembrane</keyword>
<feature type="domain" description="MacB-like periplasmic core" evidence="10">
    <location>
        <begin position="20"/>
        <end position="245"/>
    </location>
</feature>
<evidence type="ECO:0000256" key="3">
    <source>
        <dbReference type="ARBA" id="ARBA00022692"/>
    </source>
</evidence>
<gene>
    <name evidence="11" type="ORF">ABID24_001482</name>
</gene>
<organism evidence="11 12">
    <name type="scientific">Blautia caecimuris</name>
    <dbReference type="NCBI Taxonomy" id="1796615"/>
    <lineage>
        <taxon>Bacteria</taxon>
        <taxon>Bacillati</taxon>
        <taxon>Bacillota</taxon>
        <taxon>Clostridia</taxon>
        <taxon>Lachnospirales</taxon>
        <taxon>Lachnospiraceae</taxon>
        <taxon>Blautia</taxon>
    </lineage>
</organism>
<comment type="subcellular location">
    <subcellularLocation>
        <location evidence="1">Cell membrane</location>
        <topology evidence="1">Multi-pass membrane protein</topology>
    </subcellularLocation>
</comment>
<feature type="region of interest" description="Disordered" evidence="7">
    <location>
        <begin position="181"/>
        <end position="202"/>
    </location>
</feature>
<keyword evidence="2" id="KW-1003">Cell membrane</keyword>
<evidence type="ECO:0000313" key="12">
    <source>
        <dbReference type="Proteomes" id="UP001549106"/>
    </source>
</evidence>
<feature type="transmembrane region" description="Helical" evidence="8">
    <location>
        <begin position="370"/>
        <end position="388"/>
    </location>
</feature>
<proteinExistence type="inferred from homology"/>
<evidence type="ECO:0000256" key="7">
    <source>
        <dbReference type="SAM" id="MobiDB-lite"/>
    </source>
</evidence>
<name>A0ABV2M473_9FIRM</name>
<dbReference type="EMBL" id="JBEPMJ010000008">
    <property type="protein sequence ID" value="MET3750238.1"/>
    <property type="molecule type" value="Genomic_DNA"/>
</dbReference>
<keyword evidence="5 8" id="KW-0472">Membrane</keyword>
<evidence type="ECO:0000256" key="6">
    <source>
        <dbReference type="ARBA" id="ARBA00038076"/>
    </source>
</evidence>
<feature type="transmembrane region" description="Helical" evidence="8">
    <location>
        <begin position="21"/>
        <end position="41"/>
    </location>
</feature>
<dbReference type="Pfam" id="PF12704">
    <property type="entry name" value="MacB_PCD"/>
    <property type="match status" value="1"/>
</dbReference>
<dbReference type="Pfam" id="PF02687">
    <property type="entry name" value="FtsX"/>
    <property type="match status" value="1"/>
</dbReference>
<feature type="compositionally biased region" description="Low complexity" evidence="7">
    <location>
        <begin position="182"/>
        <end position="193"/>
    </location>
</feature>
<dbReference type="Proteomes" id="UP001549106">
    <property type="component" value="Unassembled WGS sequence"/>
</dbReference>
<dbReference type="RefSeq" id="WP_257464398.1">
    <property type="nucleotide sequence ID" value="NZ_BAABXP010000002.1"/>
</dbReference>
<reference evidence="11 12" key="1">
    <citation type="submission" date="2024-06" db="EMBL/GenBank/DDBJ databases">
        <title>Genomic Encyclopedia of Type Strains, Phase IV (KMG-IV): sequencing the most valuable type-strain genomes for metagenomic binning, comparative biology and taxonomic classification.</title>
        <authorList>
            <person name="Goeker M."/>
        </authorList>
    </citation>
    <scope>NUCLEOTIDE SEQUENCE [LARGE SCALE GENOMIC DNA]</scope>
    <source>
        <strain evidence="11 12">DSM 29492</strain>
    </source>
</reference>
<evidence type="ECO:0000256" key="5">
    <source>
        <dbReference type="ARBA" id="ARBA00023136"/>
    </source>
</evidence>
<dbReference type="PANTHER" id="PTHR30572">
    <property type="entry name" value="MEMBRANE COMPONENT OF TRANSPORTER-RELATED"/>
    <property type="match status" value="1"/>
</dbReference>
<evidence type="ECO:0000256" key="1">
    <source>
        <dbReference type="ARBA" id="ARBA00004651"/>
    </source>
</evidence>
<evidence type="ECO:0000259" key="9">
    <source>
        <dbReference type="Pfam" id="PF02687"/>
    </source>
</evidence>
<evidence type="ECO:0000256" key="2">
    <source>
        <dbReference type="ARBA" id="ARBA00022475"/>
    </source>
</evidence>
<dbReference type="InterPro" id="IPR003838">
    <property type="entry name" value="ABC3_permease_C"/>
</dbReference>
<sequence length="406" mass="43556">MIWQTCKMSWAAVCANKLRTFLTMLGIIIGVSALIVLVSIADGASSSVSEQISDMGSSYLTVRVTDDKENPIRLNEFQELMDDEALEAAAPYGRTSVTAKSGYTSGTMSITGTTGSYFDIMKLELSSGRTLKQTDLDNNSLVVIISADTAIEFFGREDAAGETLSLDGKSFLVAGVLSDDNSSLTSTQSMTESSSEEESETVTLEGYIPYSTLTRIADNVLDITQFYVSSADEESMDQAEAAVERIMLERLSEDEDAFSIMNQSEIMSAMEGVDDTMSLMIGGIAAISLLVGGIGIMNIMLVSVTERTREIGIRKAIGAGRGGIMMQFLMEALIVSMMGCAAGIGISFAILKIIGKVMEDSMSFHMDMKVAGISVIFSLLIGVIFGLYPANKAARKKPIEALRYSG</sequence>
<keyword evidence="4 8" id="KW-1133">Transmembrane helix</keyword>
<protein>
    <submittedName>
        <fullName evidence="11">ABC transport system permease protein</fullName>
    </submittedName>
</protein>
<evidence type="ECO:0000256" key="8">
    <source>
        <dbReference type="SAM" id="Phobius"/>
    </source>
</evidence>
<accession>A0ABV2M473</accession>
<evidence type="ECO:0000256" key="4">
    <source>
        <dbReference type="ARBA" id="ARBA00022989"/>
    </source>
</evidence>
<dbReference type="PANTHER" id="PTHR30572:SF4">
    <property type="entry name" value="ABC TRANSPORTER PERMEASE YTRF"/>
    <property type="match status" value="1"/>
</dbReference>
<feature type="transmembrane region" description="Helical" evidence="8">
    <location>
        <begin position="324"/>
        <end position="350"/>
    </location>
</feature>
<feature type="domain" description="ABC3 transporter permease C-terminal" evidence="9">
    <location>
        <begin position="284"/>
        <end position="398"/>
    </location>
</feature>
<dbReference type="InterPro" id="IPR025857">
    <property type="entry name" value="MacB_PCD"/>
</dbReference>
<keyword evidence="12" id="KW-1185">Reference proteome</keyword>
<comment type="caution">
    <text evidence="11">The sequence shown here is derived from an EMBL/GenBank/DDBJ whole genome shotgun (WGS) entry which is preliminary data.</text>
</comment>